<protein>
    <recommendedName>
        <fullName evidence="6">F-box domain-containing protein</fullName>
    </recommendedName>
</protein>
<evidence type="ECO:0000259" key="3">
    <source>
        <dbReference type="Pfam" id="PF24758"/>
    </source>
</evidence>
<dbReference type="SUPFAM" id="SSF81383">
    <property type="entry name" value="F-box domain"/>
    <property type="match status" value="1"/>
</dbReference>
<reference evidence="4" key="1">
    <citation type="submission" date="2024-10" db="EMBL/GenBank/DDBJ databases">
        <authorList>
            <person name="Ryan C."/>
        </authorList>
    </citation>
    <scope>NUCLEOTIDE SEQUENCE [LARGE SCALE GENOMIC DNA]</scope>
</reference>
<dbReference type="Proteomes" id="UP001497457">
    <property type="component" value="Chromosome 29rd"/>
</dbReference>
<dbReference type="PANTHER" id="PTHR32141">
    <property type="match status" value="1"/>
</dbReference>
<dbReference type="SUPFAM" id="SSF52047">
    <property type="entry name" value="RNI-like"/>
    <property type="match status" value="1"/>
</dbReference>
<dbReference type="Pfam" id="PF00646">
    <property type="entry name" value="F-box"/>
    <property type="match status" value="1"/>
</dbReference>
<sequence length="427" mass="48127">MEEEDRISLLPDYLLSSIVHLLPPKAAARTMLLSRRWSSIWPSMPLDLNLDSPDSDIRFLTAGSISSILSSHRGAIRRFCVTTLAGVGTHAWLQTLAERRIDDSLALRWAPDLQHPTLPRALLGSAGVSLRRLDLHCCRLGTPNATRSPVPTMPRLDYLYLSNVIISEEALHRMIEACPLLHELRLFMIDGLRRIVFRSLTLAIMNISMPRLPLDEFSIRETPNLESVTFEYVDLWRIPALTVGVGGKVRELGLKLPVVDSPSRNIVPNKSPLPFITSLDFGMEFTASGQMNKAIQMLSLFPCLCRLEIGCFNFGAMDKHGFGEWDPVAETVICLKKHLQHVLFKGFCGTVGEVELARYLIARAKLLTFMEINHSVDWSLDEISRQKDLICDRGKASLFAQLYFTRNMISRDTRRKKAAFLNSVAMI</sequence>
<dbReference type="AlphaFoldDB" id="A0ABC9CA39"/>
<evidence type="ECO:0000259" key="1">
    <source>
        <dbReference type="Pfam" id="PF00646"/>
    </source>
</evidence>
<dbReference type="InterPro" id="IPR055302">
    <property type="entry name" value="F-box_dom-containing"/>
</dbReference>
<dbReference type="PANTHER" id="PTHR32141:SF46">
    <property type="entry name" value="F-BOX DOMAIN-CONTAINING PROTEIN"/>
    <property type="match status" value="1"/>
</dbReference>
<dbReference type="InterPro" id="IPR001810">
    <property type="entry name" value="F-box_dom"/>
</dbReference>
<dbReference type="Pfam" id="PF24758">
    <property type="entry name" value="LRR_At5g56370"/>
    <property type="match status" value="1"/>
</dbReference>
<gene>
    <name evidence="4" type="ORF">URODEC1_LOCUS73732</name>
</gene>
<proteinExistence type="predicted"/>
<evidence type="ECO:0000313" key="4">
    <source>
        <dbReference type="EMBL" id="CAL5017317.1"/>
    </source>
</evidence>
<dbReference type="Gene3D" id="3.80.10.10">
    <property type="entry name" value="Ribonuclease Inhibitor"/>
    <property type="match status" value="1"/>
</dbReference>
<evidence type="ECO:0000259" key="2">
    <source>
        <dbReference type="Pfam" id="PF08387"/>
    </source>
</evidence>
<dbReference type="InterPro" id="IPR055411">
    <property type="entry name" value="LRR_FXL15/At3g58940/PEG3-like"/>
</dbReference>
<keyword evidence="5" id="KW-1185">Reference proteome</keyword>
<feature type="domain" description="FBD" evidence="2">
    <location>
        <begin position="334"/>
        <end position="371"/>
    </location>
</feature>
<organism evidence="4 5">
    <name type="scientific">Urochloa decumbens</name>
    <dbReference type="NCBI Taxonomy" id="240449"/>
    <lineage>
        <taxon>Eukaryota</taxon>
        <taxon>Viridiplantae</taxon>
        <taxon>Streptophyta</taxon>
        <taxon>Embryophyta</taxon>
        <taxon>Tracheophyta</taxon>
        <taxon>Spermatophyta</taxon>
        <taxon>Magnoliopsida</taxon>
        <taxon>Liliopsida</taxon>
        <taxon>Poales</taxon>
        <taxon>Poaceae</taxon>
        <taxon>PACMAD clade</taxon>
        <taxon>Panicoideae</taxon>
        <taxon>Panicodae</taxon>
        <taxon>Paniceae</taxon>
        <taxon>Melinidinae</taxon>
        <taxon>Urochloa</taxon>
    </lineage>
</organism>
<evidence type="ECO:0008006" key="6">
    <source>
        <dbReference type="Google" id="ProtNLM"/>
    </source>
</evidence>
<evidence type="ECO:0000313" key="5">
    <source>
        <dbReference type="Proteomes" id="UP001497457"/>
    </source>
</evidence>
<dbReference type="InterPro" id="IPR032675">
    <property type="entry name" value="LRR_dom_sf"/>
</dbReference>
<dbReference type="InterPro" id="IPR006566">
    <property type="entry name" value="FBD"/>
</dbReference>
<dbReference type="EMBL" id="OZ075139">
    <property type="protein sequence ID" value="CAL5017317.1"/>
    <property type="molecule type" value="Genomic_DNA"/>
</dbReference>
<dbReference type="Pfam" id="PF08387">
    <property type="entry name" value="FBD"/>
    <property type="match status" value="1"/>
</dbReference>
<feature type="domain" description="F-box" evidence="1">
    <location>
        <begin position="7"/>
        <end position="46"/>
    </location>
</feature>
<feature type="domain" description="F-box/LRR-repeat protein 15/At3g58940/PEG3-like LRR" evidence="3">
    <location>
        <begin position="91"/>
        <end position="309"/>
    </location>
</feature>
<name>A0ABC9CA39_9POAL</name>
<dbReference type="InterPro" id="IPR036047">
    <property type="entry name" value="F-box-like_dom_sf"/>
</dbReference>
<accession>A0ABC9CA39</accession>